<comment type="caution">
    <text evidence="3">The sequence shown here is derived from an EMBL/GenBank/DDBJ whole genome shotgun (WGS) entry which is preliminary data.</text>
</comment>
<dbReference type="Gene3D" id="3.90.550.10">
    <property type="entry name" value="Spore Coat Polysaccharide Biosynthesis Protein SpsA, Chain A"/>
    <property type="match status" value="1"/>
</dbReference>
<keyword evidence="4" id="KW-1185">Reference proteome</keyword>
<evidence type="ECO:0000313" key="4">
    <source>
        <dbReference type="Proteomes" id="UP000025061"/>
    </source>
</evidence>
<dbReference type="EMBL" id="ARYI01000009">
    <property type="protein sequence ID" value="KCZ92622.1"/>
    <property type="molecule type" value="Genomic_DNA"/>
</dbReference>
<protein>
    <recommendedName>
        <fullName evidence="2">MobA-like NTP transferase domain-containing protein</fullName>
    </recommendedName>
</protein>
<dbReference type="InterPro" id="IPR029044">
    <property type="entry name" value="Nucleotide-diphossugar_trans"/>
</dbReference>
<dbReference type="InterPro" id="IPR025877">
    <property type="entry name" value="MobA-like_NTP_Trfase"/>
</dbReference>
<dbReference type="AlphaFoldDB" id="A0A059FPT4"/>
<dbReference type="RefSeq" id="WP_035591842.1">
    <property type="nucleotide sequence ID" value="NZ_ARYI01000009.1"/>
</dbReference>
<accession>A0A059FPT4</accession>
<evidence type="ECO:0000313" key="3">
    <source>
        <dbReference type="EMBL" id="KCZ92622.1"/>
    </source>
</evidence>
<dbReference type="PATRIC" id="fig|1280951.3.peg.2338"/>
<proteinExistence type="predicted"/>
<organism evidence="3 4">
    <name type="scientific">Hyphomonas hirschiana VP5</name>
    <dbReference type="NCBI Taxonomy" id="1280951"/>
    <lineage>
        <taxon>Bacteria</taxon>
        <taxon>Pseudomonadati</taxon>
        <taxon>Pseudomonadota</taxon>
        <taxon>Alphaproteobacteria</taxon>
        <taxon>Hyphomonadales</taxon>
        <taxon>Hyphomonadaceae</taxon>
        <taxon>Hyphomonas</taxon>
    </lineage>
</organism>
<gene>
    <name evidence="3" type="ORF">HHI_11601</name>
</gene>
<dbReference type="GO" id="GO:0016779">
    <property type="term" value="F:nucleotidyltransferase activity"/>
    <property type="evidence" value="ECO:0007669"/>
    <property type="project" value="UniProtKB-ARBA"/>
</dbReference>
<reference evidence="3 4" key="1">
    <citation type="submission" date="2013-04" db="EMBL/GenBank/DDBJ databases">
        <title>Hyphomonas hirschiana VP5 Genome Sequencing.</title>
        <authorList>
            <person name="Lai Q."/>
            <person name="Shao Z."/>
        </authorList>
    </citation>
    <scope>NUCLEOTIDE SEQUENCE [LARGE SCALE GENOMIC DNA]</scope>
    <source>
        <strain evidence="3 4">VP5</strain>
    </source>
</reference>
<name>A0A059FPT4_9PROT</name>
<dbReference type="SUPFAM" id="SSF53448">
    <property type="entry name" value="Nucleotide-diphospho-sugar transferases"/>
    <property type="match status" value="1"/>
</dbReference>
<evidence type="ECO:0000259" key="2">
    <source>
        <dbReference type="Pfam" id="PF12804"/>
    </source>
</evidence>
<dbReference type="Proteomes" id="UP000025061">
    <property type="component" value="Unassembled WGS sequence"/>
</dbReference>
<dbReference type="Pfam" id="PF12804">
    <property type="entry name" value="NTP_transf_3"/>
    <property type="match status" value="1"/>
</dbReference>
<evidence type="ECO:0000256" key="1">
    <source>
        <dbReference type="ARBA" id="ARBA00022842"/>
    </source>
</evidence>
<keyword evidence="1" id="KW-0460">Magnesium</keyword>
<feature type="domain" description="MobA-like NTP transferase" evidence="2">
    <location>
        <begin position="12"/>
        <end position="138"/>
    </location>
</feature>
<sequence length="265" mass="28044">MSQTEARDTANALVLAGARASGDALALAHGVESKALIDILGEPMLSRVLRALSQSERLNSAPYVSGLSPELLTQASGGISAREAVSVSGGPAASLLGAVEAGLQLPLLITTCDHALLTPDMVNHFVGEALRNGADLSIGLAAKETIQASYPTTKRTYIPFADSPMSGCNLFFVANPNALKVIEFWKKAEQDRKKPLRIARRFGLITALRLLVGRPSVHKAFRLISNRLGARIGVVVMPFAEAAIDVDSQADLDLVKRIIANGAQK</sequence>